<keyword evidence="14" id="KW-1185">Reference proteome</keyword>
<feature type="domain" description="CCR4-NOT transcription complex subunit 1" evidence="8">
    <location>
        <begin position="1355"/>
        <end position="1499"/>
    </location>
</feature>
<feature type="domain" description="CCR4-Not complex component Not1 C-terminal" evidence="7">
    <location>
        <begin position="2030"/>
        <end position="2392"/>
    </location>
</feature>
<evidence type="ECO:0000259" key="8">
    <source>
        <dbReference type="Pfam" id="PF12842"/>
    </source>
</evidence>
<keyword evidence="4" id="KW-0804">Transcription</keyword>
<feature type="compositionally biased region" description="Low complexity" evidence="6">
    <location>
        <begin position="750"/>
        <end position="761"/>
    </location>
</feature>
<dbReference type="Gene3D" id="1.25.40.840">
    <property type="entry name" value="CCR4-NOT transcription complex subunit 1 TTP binding domain"/>
    <property type="match status" value="1"/>
</dbReference>
<dbReference type="InterPro" id="IPR032194">
    <property type="entry name" value="CNOT1_HEAT"/>
</dbReference>
<dbReference type="CDD" id="cd20710">
    <property type="entry name" value="NOT1_connector"/>
    <property type="match status" value="1"/>
</dbReference>
<feature type="compositionally biased region" description="Low complexity" evidence="6">
    <location>
        <begin position="1287"/>
        <end position="1320"/>
    </location>
</feature>
<dbReference type="Pfam" id="PF12842">
    <property type="entry name" value="DUF3819"/>
    <property type="match status" value="1"/>
</dbReference>
<evidence type="ECO:0000259" key="11">
    <source>
        <dbReference type="Pfam" id="PF16418"/>
    </source>
</evidence>
<dbReference type="EMBL" id="CAXAMM010001675">
    <property type="protein sequence ID" value="CAK8992992.1"/>
    <property type="molecule type" value="Genomic_DNA"/>
</dbReference>
<keyword evidence="3" id="KW-0805">Transcription regulation</keyword>
<evidence type="ECO:0000259" key="9">
    <source>
        <dbReference type="Pfam" id="PF16415"/>
    </source>
</evidence>
<dbReference type="InterPro" id="IPR038535">
    <property type="entry name" value="CNOT1_TTP_bind_sf"/>
</dbReference>
<accession>A0ABP0HT12</accession>
<reference evidence="13 14" key="1">
    <citation type="submission" date="2024-02" db="EMBL/GenBank/DDBJ databases">
        <authorList>
            <person name="Chen Y."/>
            <person name="Shah S."/>
            <person name="Dougan E. K."/>
            <person name="Thang M."/>
            <person name="Chan C."/>
        </authorList>
    </citation>
    <scope>NUCLEOTIDE SEQUENCE [LARGE SCALE GENOMIC DNA]</scope>
</reference>
<organism evidence="13 14">
    <name type="scientific">Durusdinium trenchii</name>
    <dbReference type="NCBI Taxonomy" id="1381693"/>
    <lineage>
        <taxon>Eukaryota</taxon>
        <taxon>Sar</taxon>
        <taxon>Alveolata</taxon>
        <taxon>Dinophyceae</taxon>
        <taxon>Suessiales</taxon>
        <taxon>Symbiodiniaceae</taxon>
        <taxon>Durusdinium</taxon>
    </lineage>
</organism>
<comment type="subcellular location">
    <subcellularLocation>
        <location evidence="1">Nucleus</location>
    </subcellularLocation>
</comment>
<dbReference type="InterPro" id="IPR032191">
    <property type="entry name" value="CNOT1_CAF1_bind"/>
</dbReference>
<name>A0ABP0HT12_9DINO</name>
<dbReference type="Gene3D" id="1.25.40.790">
    <property type="match status" value="1"/>
</dbReference>
<dbReference type="Pfam" id="PF16415">
    <property type="entry name" value="CNOT1_CAF1_bind"/>
    <property type="match status" value="1"/>
</dbReference>
<feature type="region of interest" description="Disordered" evidence="6">
    <location>
        <begin position="1831"/>
        <end position="1858"/>
    </location>
</feature>
<keyword evidence="2" id="KW-0678">Repressor</keyword>
<evidence type="ECO:0000256" key="1">
    <source>
        <dbReference type="ARBA" id="ARBA00004123"/>
    </source>
</evidence>
<evidence type="ECO:0000259" key="7">
    <source>
        <dbReference type="Pfam" id="PF04054"/>
    </source>
</evidence>
<evidence type="ECO:0000256" key="3">
    <source>
        <dbReference type="ARBA" id="ARBA00023015"/>
    </source>
</evidence>
<dbReference type="PANTHER" id="PTHR13162:SF8">
    <property type="entry name" value="CCR4-NOT TRANSCRIPTION COMPLEX SUBUNIT 1"/>
    <property type="match status" value="1"/>
</dbReference>
<dbReference type="Pfam" id="PF25097">
    <property type="entry name" value="ARM_Cnot1"/>
    <property type="match status" value="1"/>
</dbReference>
<feature type="compositionally biased region" description="Polar residues" evidence="6">
    <location>
        <begin position="1261"/>
        <end position="1274"/>
    </location>
</feature>
<feature type="compositionally biased region" description="Low complexity" evidence="6">
    <location>
        <begin position="960"/>
        <end position="970"/>
    </location>
</feature>
<sequence>MGCYTSPVFWQIQHLAAGLGKKNYAATTGELGQLMDLFGVEATVFCVSCLLSGIDLGQVNNEQSQRGQTAADLQSKVQFAAELVGHLWKADTHQQFGVCMRECLEGTVELASDKKNALGSINVEQLEIICRKVLKLSCEQQLCVGLGLMCSSHAKVGDEGARFIVATLFGSIDSIGTGLSDTVLSQVVWALRCHSVFLQDSELAKSCLLALQNAVPDGFAKIEVASFMVADSLCVDFVDGDAPAEASAAALTSELIADELGVEGVMQDLGEGCTATTETLRSILEPICADRKRKLGDEDVAGVLGMMAQTTSTSSAEQNKEDDSLVLDLQAEFSKLSTQGASAADKKGGKKAGKKAGSSSSGDGKKGGASGNGWDVGTFIHVAKDLSDNSINADRVIGLLGERCPTLGVETLDKAGFDLIVRAYKLMKGGKAMPGHLLLNLDSGSRGKLWANKGAQMALLNHAVNAPHDAVNFQKGMSGREYVSVPRGVETPPNNAWESLDLVATLDSLAASGFYQYVKSLFEGAVARYPEVLVLGLLLVNTPFDTLREETYALLLPKFLQSVQQRVNPLQPKQAVIKEIWKLNHYVLLRALVAMYARESEFLPFIVETVQQLDGGLTKLLDLPMPSLVFDAACFASRLDNNNDKFRLDDWLSAKVKTANAAGASMMLPFARNLLIYLQRKVSMRIQQASAQQQQQQGVQLQDDEVKIIFQKLVEIGEMQGVFAPEVRQEFLSAVDVTAERIQALSANPAAGAPAPGAPGAVAPPPGGVAGTAGTVNPEQKPADEFVDQRATSVLEMMYTAQKSTPEMVSLLKKLRMSESQVDQDTFNCMVYKLLDKYRYLHKYPDKMAELTGVLFGVLIQHDLISSMASGIALRYVLEALRKPVSTPVFRFGLVALDQFRGKLAEWPQTAAQVLKTPHIRSQHPELVRELEAKLGGVPGFSNEMDGLPPSSSTPPLPPQQQQQQSQRGFGLFGAGGGMLQQQQQQQQLQSQQLLVQSYPLRGTEKQNDQQAFHESLDELIGGPRDLPDVVKAPSEQIEERITFVINNLTQRHLDEKVSQAKQVLKKEHFEWVAYYLVANRVSTQGNYHNVYMHFLDELKEQDLVEKVRQRTIFTVRKLLRSNEIVSSTKERSVLKHLGSWLGRLTLAKNKPLLQREVDLKGLLLDGYERGWLIAVVPFAAKVLDGSKTSSVFSSNNPWILGILRTLAELYQLAELKLNLKFEIEVLCKNLSMDLKVISPSSVLVNCRKPRLEGNPDFNFKASSENRTAPSSPALTGHPGIGSLDGQQHQQQSQQQSQQPAGSVPGQASAAGGAAQQVQQRGDDKGAAIPEQTVIPNLAAYVHINPSLQLFVQQPTLRRVVPVAVDRAIREIIQPVVERSVSIASITSKEMIIKDFAMEPDENKMRKAAHLMVSNLAGALALVTCKEPLRVSIGNHLRSLLSQVTSRDGQQAVEQVVQVCASENLELGCMLIEKAATEKAMRDIVEQIEGPLNARRESREKNRTPFFDMSVFQTRSQYPEGLPPHLRPTPNPNGLAPHQLLVYEAFQRSQRQPIVPPSRSAVGAGGNAVGKAPGGGQLKMDLKTGSPKQQQQTSPVAATLTSLQALEKWRMLFGQLDRSVQEFVNQSPNARSTTLSRLPRDHGVWMILREIRSVALATVPAQRDEAISKIVTHVFKRLFDFGSSDTFILDIQFGLLDILRDAAKDPVALRKKITEWVIFLPEQHRLNRTVTIGLIKAKLISMPEFDANLAKMLDMGRQAAAVSYAMDVVRECIVNTRACMATEMLSTLDVFQEMVQRAKQTPQGGAAQAPEVPGLQQLLENVRAAASTDKVSQAQAAQQGQGGVQTAPQSQPGLFLRSPDQPAVRSQVAQLLHAWIQLCSRPEGVMHEAVHRPYLSLLQQQGAIKGNENAYRFFRITTELCVESALTQTVQDASAREAAAQRVPPRNALYYVAIDSFSKLVVLLVKYAEVRTTLLSMVLEVISNVLCREYLLRSQQHKVEAMMLDQRPYFRLFLNLQQDMVSLYDSEGVGEEVTLSMLSAFAEVYHRVLQPNMVPGFAFAWLELVSHRSFLPKLLRSTKDGKGWLILEMLLMDIFRFMHPFLKEAQLSPSIRLLYKGTLRVLLVLLHDFPEFLCSFHFSLCDVIPPSCIQLRNLVLSAFPRTMQLPDPFTRNLKVETLAESQKAPTIMSNYQRALAEGNLRADLEVFLGSGQPASFPNAVKDRLFRLYNQGAVREWNTELINALVLHSGIFAMLQLNNIRAQRSREGQSMVETLIETTAIPSVALVEHLVNDLEVEGRYLVVNAIANQLRFPSSHTHFFSSLLLFLFLQARHDVVREQITRVLLERLIVHRPHPWGLLITFIELIKNKRYCFWDYSFTKCAPEIHRLFESVARSCMPGGGAQVPPPVAST</sequence>
<feature type="domain" description="CCR4-NOT transcription complex subunit 1 CAF1-binding" evidence="9">
    <location>
        <begin position="1032"/>
        <end position="1247"/>
    </location>
</feature>
<feature type="region of interest" description="Disordered" evidence="6">
    <location>
        <begin position="1255"/>
        <end position="1325"/>
    </location>
</feature>
<evidence type="ECO:0000256" key="6">
    <source>
        <dbReference type="SAM" id="MobiDB-lite"/>
    </source>
</evidence>
<keyword evidence="5" id="KW-0539">Nucleus</keyword>
<dbReference type="PANTHER" id="PTHR13162">
    <property type="entry name" value="CCR4-NOT TRANSCRIPTION COMPLEX"/>
    <property type="match status" value="1"/>
</dbReference>
<dbReference type="InterPro" id="IPR032193">
    <property type="entry name" value="CNOT1_TTP_bind"/>
</dbReference>
<dbReference type="Pfam" id="PF16417">
    <property type="entry name" value="CNOT1_TTP_bind"/>
    <property type="match status" value="1"/>
</dbReference>
<evidence type="ECO:0000256" key="2">
    <source>
        <dbReference type="ARBA" id="ARBA00022491"/>
    </source>
</evidence>
<gene>
    <name evidence="13" type="ORF">SCF082_LOCUS3306</name>
</gene>
<feature type="region of interest" description="Disordered" evidence="6">
    <location>
        <begin position="340"/>
        <end position="369"/>
    </location>
</feature>
<feature type="region of interest" description="Disordered" evidence="6">
    <location>
        <begin position="939"/>
        <end position="976"/>
    </location>
</feature>
<evidence type="ECO:0000256" key="4">
    <source>
        <dbReference type="ARBA" id="ARBA00023163"/>
    </source>
</evidence>
<dbReference type="Pfam" id="PF16418">
    <property type="entry name" value="CNOT1_HEAT"/>
    <property type="match status" value="1"/>
</dbReference>
<protein>
    <submittedName>
        <fullName evidence="13">CCR4-NOT transcription complex subunit 1 (CCR4-associated factor 1)</fullName>
    </submittedName>
</protein>
<dbReference type="Gene3D" id="1.25.40.180">
    <property type="match status" value="1"/>
</dbReference>
<dbReference type="InterPro" id="IPR007196">
    <property type="entry name" value="CCR4-Not_Not1_C"/>
</dbReference>
<proteinExistence type="predicted"/>
<dbReference type="Proteomes" id="UP001642464">
    <property type="component" value="Unassembled WGS sequence"/>
</dbReference>
<feature type="domain" description="CCR4-NOT transcription complex subunit 1 TTP binding" evidence="10">
    <location>
        <begin position="780"/>
        <end position="932"/>
    </location>
</feature>
<feature type="region of interest" description="Disordered" evidence="6">
    <location>
        <begin position="750"/>
        <end position="784"/>
    </location>
</feature>
<dbReference type="Pfam" id="PF04054">
    <property type="entry name" value="Not1"/>
    <property type="match status" value="1"/>
</dbReference>
<dbReference type="InterPro" id="IPR040398">
    <property type="entry name" value="Not1"/>
</dbReference>
<evidence type="ECO:0000259" key="10">
    <source>
        <dbReference type="Pfam" id="PF16417"/>
    </source>
</evidence>
<evidence type="ECO:0000256" key="5">
    <source>
        <dbReference type="ARBA" id="ARBA00023242"/>
    </source>
</evidence>
<evidence type="ECO:0000259" key="12">
    <source>
        <dbReference type="Pfam" id="PF25097"/>
    </source>
</evidence>
<dbReference type="InterPro" id="IPR024557">
    <property type="entry name" value="CNOT1_dom_4"/>
</dbReference>
<dbReference type="InterPro" id="IPR055454">
    <property type="entry name" value="CNOT1-like_NOT1_connector"/>
</dbReference>
<feature type="domain" description="CCR4-NOT transcription complex subunit 1-like NOT1 connector" evidence="12">
    <location>
        <begin position="1652"/>
        <end position="1824"/>
    </location>
</feature>
<comment type="caution">
    <text evidence="13">The sequence shown here is derived from an EMBL/GenBank/DDBJ whole genome shotgun (WGS) entry which is preliminary data.</text>
</comment>
<evidence type="ECO:0000313" key="13">
    <source>
        <dbReference type="EMBL" id="CAK8992992.1"/>
    </source>
</evidence>
<dbReference type="Gene3D" id="1.25.40.800">
    <property type="match status" value="1"/>
</dbReference>
<feature type="domain" description="CCR4-NOT transcription complex subunit 1 HEAT repeat" evidence="11">
    <location>
        <begin position="553"/>
        <end position="713"/>
    </location>
</feature>
<evidence type="ECO:0000313" key="14">
    <source>
        <dbReference type="Proteomes" id="UP001642464"/>
    </source>
</evidence>